<gene>
    <name evidence="1" type="ORF">HMPREF1077_00265</name>
</gene>
<dbReference type="Proteomes" id="UP000001218">
    <property type="component" value="Unassembled WGS sequence"/>
</dbReference>
<dbReference type="eggNOG" id="ENOG503274K">
    <property type="taxonomic scope" value="Bacteria"/>
</dbReference>
<comment type="caution">
    <text evidence="1">The sequence shown here is derived from an EMBL/GenBank/DDBJ whole genome shotgun (WGS) entry which is preliminary data.</text>
</comment>
<dbReference type="InterPro" id="IPR025935">
    <property type="entry name" value="AbiH"/>
</dbReference>
<name>K5ZW67_9BACT</name>
<dbReference type="OrthoDB" id="5903604at2"/>
<protein>
    <recommendedName>
        <fullName evidence="3">Bacteriophage abortive infection AbiH</fullName>
    </recommendedName>
</protein>
<dbReference type="AlphaFoldDB" id="K5ZW67"/>
<dbReference type="Pfam" id="PF14253">
    <property type="entry name" value="AbiH"/>
    <property type="match status" value="1"/>
</dbReference>
<proteinExistence type="predicted"/>
<accession>K5ZW67</accession>
<evidence type="ECO:0008006" key="3">
    <source>
        <dbReference type="Google" id="ProtNLM"/>
    </source>
</evidence>
<evidence type="ECO:0000313" key="2">
    <source>
        <dbReference type="Proteomes" id="UP000001218"/>
    </source>
</evidence>
<sequence length="439" mass="51302">MNRIVIIGNGFDKAHGLATGYRDFIDNYWTNVSGQIFNGYKRWIAEQYGVLNDPSAYEDEFVLFEVFRDKQHKTPKPSYPQSDSTPYNEVRELIAIFNDGTNMRYEGSVCLTFKNKFFEHISNCCSLTNWVDIENEYYGKLKELLTEDDAVIRNEEVRTLNRDFDAVKKQLEVYLTEVVQRTQTKPFSAIQEAFDSIIDPKEVAFGKRKMFVDSILSNIITLGEDDAVQLDKKENFNYLFCRSQDEERNYYITKHLSDKHFQETHCTPANTLILNFNYTQTAKQLYAIDKEEIINIHGALNNEHNPIIFGYGDELDDDYKRIEKLQDNDFLENIKSIHYHETGCYRQLLGFIESEPYQVITMGHSCGNSDRTLLNTLFEHRNCISVKVYYHQRDDGTDDYSQLIRNLSRNFNDKAAMRDKVVNKEFCQPLVPISEKVAQ</sequence>
<evidence type="ECO:0000313" key="1">
    <source>
        <dbReference type="EMBL" id="EKN15560.1"/>
    </source>
</evidence>
<dbReference type="PATRIC" id="fig|999419.3.peg.265"/>
<dbReference type="EMBL" id="AGZP01000004">
    <property type="protein sequence ID" value="EKN15560.1"/>
    <property type="molecule type" value="Genomic_DNA"/>
</dbReference>
<organism evidence="1 2">
    <name type="scientific">Parabacteroides johnsonii CL02T12C29</name>
    <dbReference type="NCBI Taxonomy" id="999419"/>
    <lineage>
        <taxon>Bacteria</taxon>
        <taxon>Pseudomonadati</taxon>
        <taxon>Bacteroidota</taxon>
        <taxon>Bacteroidia</taxon>
        <taxon>Bacteroidales</taxon>
        <taxon>Tannerellaceae</taxon>
        <taxon>Parabacteroides</taxon>
    </lineage>
</organism>
<reference evidence="1 2" key="1">
    <citation type="submission" date="2012-02" db="EMBL/GenBank/DDBJ databases">
        <title>The Genome Sequence of Parabacteroides johnsonii CL02T12C29.</title>
        <authorList>
            <consortium name="The Broad Institute Genome Sequencing Platform"/>
            <person name="Earl A."/>
            <person name="Ward D."/>
            <person name="Feldgarden M."/>
            <person name="Gevers D."/>
            <person name="Zitomersky N.L."/>
            <person name="Coyne M.J."/>
            <person name="Comstock L.E."/>
            <person name="Young S.K."/>
            <person name="Zeng Q."/>
            <person name="Gargeya S."/>
            <person name="Fitzgerald M."/>
            <person name="Haas B."/>
            <person name="Abouelleil A."/>
            <person name="Alvarado L."/>
            <person name="Arachchi H.M."/>
            <person name="Berlin A."/>
            <person name="Chapman S.B."/>
            <person name="Gearin G."/>
            <person name="Goldberg J."/>
            <person name="Griggs A."/>
            <person name="Gujja S."/>
            <person name="Hansen M."/>
            <person name="Heiman D."/>
            <person name="Howarth C."/>
            <person name="Larimer J."/>
            <person name="Lui A."/>
            <person name="MacDonald P.J.P."/>
            <person name="McCowen C."/>
            <person name="Montmayeur A."/>
            <person name="Murphy C."/>
            <person name="Neiman D."/>
            <person name="Pearson M."/>
            <person name="Priest M."/>
            <person name="Roberts A."/>
            <person name="Saif S."/>
            <person name="Shea T."/>
            <person name="Sisk P."/>
            <person name="Stolte C."/>
            <person name="Sykes S."/>
            <person name="Wortman J."/>
            <person name="Nusbaum C."/>
            <person name="Birren B."/>
        </authorList>
    </citation>
    <scope>NUCLEOTIDE SEQUENCE [LARGE SCALE GENOMIC DNA]</scope>
    <source>
        <strain evidence="1 2">CL02T12C29</strain>
    </source>
</reference>
<dbReference type="HOGENOM" id="CLU_642135_0_0_10"/>